<evidence type="ECO:0000256" key="11">
    <source>
        <dbReference type="ARBA" id="ARBA00023204"/>
    </source>
</evidence>
<evidence type="ECO:0000256" key="1">
    <source>
        <dbReference type="ARBA" id="ARBA00004496"/>
    </source>
</evidence>
<dbReference type="NCBIfam" id="TIGR00594">
    <property type="entry name" value="polc"/>
    <property type="match status" value="1"/>
</dbReference>
<dbReference type="EC" id="2.7.7.7" evidence="3 13"/>
<keyword evidence="8 13" id="KW-0235">DNA replication</keyword>
<reference evidence="15" key="1">
    <citation type="submission" date="2024-05" db="EMBL/GenBank/DDBJ databases">
        <title>Genome Sequences of Four Agar- Degrading Marine Bacteria.</title>
        <authorList>
            <person name="Phillips E.K."/>
            <person name="Shaffer J.C."/>
            <person name="Henson M.W."/>
            <person name="Temperton B."/>
            <person name="Thrash C.J."/>
            <person name="Martin M.O."/>
        </authorList>
    </citation>
    <scope>NUCLEOTIDE SEQUENCE</scope>
    <source>
        <strain evidence="15">EKP203</strain>
    </source>
</reference>
<comment type="function">
    <text evidence="13">DNA polymerase involved in damage-induced mutagenesis and translesion synthesis (TLS). It is not the major replicative DNA polymerase.</text>
</comment>
<evidence type="ECO:0000256" key="12">
    <source>
        <dbReference type="ARBA" id="ARBA00049244"/>
    </source>
</evidence>
<accession>A0ABT7XYD6</accession>
<dbReference type="Pfam" id="PF17657">
    <property type="entry name" value="DNA_pol3_finger"/>
    <property type="match status" value="1"/>
</dbReference>
<dbReference type="InterPro" id="IPR004805">
    <property type="entry name" value="DnaE2/DnaE/PolC"/>
</dbReference>
<dbReference type="InterPro" id="IPR004013">
    <property type="entry name" value="PHP_dom"/>
</dbReference>
<dbReference type="InterPro" id="IPR023073">
    <property type="entry name" value="DnaE2"/>
</dbReference>
<dbReference type="Gene3D" id="3.20.20.140">
    <property type="entry name" value="Metal-dependent hydrolases"/>
    <property type="match status" value="1"/>
</dbReference>
<keyword evidence="10 13" id="KW-0239">DNA-directed DNA polymerase</keyword>
<keyword evidence="6 13" id="KW-0808">Transferase</keyword>
<dbReference type="Pfam" id="PF01336">
    <property type="entry name" value="tRNA_anti-codon"/>
    <property type="match status" value="1"/>
</dbReference>
<dbReference type="Pfam" id="PF14579">
    <property type="entry name" value="HHH_6"/>
    <property type="match status" value="1"/>
</dbReference>
<evidence type="ECO:0000259" key="14">
    <source>
        <dbReference type="SMART" id="SM00481"/>
    </source>
</evidence>
<dbReference type="PANTHER" id="PTHR32294:SF4">
    <property type="entry name" value="ERROR-PRONE DNA POLYMERASE"/>
    <property type="match status" value="1"/>
</dbReference>
<dbReference type="Gene3D" id="1.10.150.870">
    <property type="match status" value="1"/>
</dbReference>
<evidence type="ECO:0000256" key="3">
    <source>
        <dbReference type="ARBA" id="ARBA00012417"/>
    </source>
</evidence>
<organism evidence="15 16">
    <name type="scientific">Vibrio agarivorans</name>
    <dbReference type="NCBI Taxonomy" id="153622"/>
    <lineage>
        <taxon>Bacteria</taxon>
        <taxon>Pseudomonadati</taxon>
        <taxon>Pseudomonadota</taxon>
        <taxon>Gammaproteobacteria</taxon>
        <taxon>Vibrionales</taxon>
        <taxon>Vibrionaceae</taxon>
        <taxon>Vibrio</taxon>
    </lineage>
</organism>
<dbReference type="SMART" id="SM00481">
    <property type="entry name" value="POLIIIAc"/>
    <property type="match status" value="1"/>
</dbReference>
<evidence type="ECO:0000256" key="7">
    <source>
        <dbReference type="ARBA" id="ARBA00022695"/>
    </source>
</evidence>
<evidence type="ECO:0000256" key="2">
    <source>
        <dbReference type="ARBA" id="ARBA00007391"/>
    </source>
</evidence>
<evidence type="ECO:0000256" key="6">
    <source>
        <dbReference type="ARBA" id="ARBA00022679"/>
    </source>
</evidence>
<evidence type="ECO:0000256" key="5">
    <source>
        <dbReference type="ARBA" id="ARBA00022490"/>
    </source>
</evidence>
<evidence type="ECO:0000256" key="8">
    <source>
        <dbReference type="ARBA" id="ARBA00022705"/>
    </source>
</evidence>
<evidence type="ECO:0000313" key="16">
    <source>
        <dbReference type="Proteomes" id="UP001169719"/>
    </source>
</evidence>
<evidence type="ECO:0000256" key="9">
    <source>
        <dbReference type="ARBA" id="ARBA00022763"/>
    </source>
</evidence>
<dbReference type="InterPro" id="IPR040982">
    <property type="entry name" value="DNA_pol3_finger"/>
</dbReference>
<dbReference type="PANTHER" id="PTHR32294">
    <property type="entry name" value="DNA POLYMERASE III SUBUNIT ALPHA"/>
    <property type="match status" value="1"/>
</dbReference>
<keyword evidence="11 13" id="KW-0234">DNA repair</keyword>
<dbReference type="InterPro" id="IPR012340">
    <property type="entry name" value="NA-bd_OB-fold"/>
</dbReference>
<dbReference type="HAMAP" id="MF_01902">
    <property type="entry name" value="DNApol_error_prone"/>
    <property type="match status" value="1"/>
</dbReference>
<dbReference type="NCBIfam" id="NF004225">
    <property type="entry name" value="PRK05672.1"/>
    <property type="match status" value="1"/>
</dbReference>
<comment type="similarity">
    <text evidence="2 13">Belongs to the DNA polymerase type-C family. DnaE2 subfamily.</text>
</comment>
<dbReference type="CDD" id="cd07434">
    <property type="entry name" value="PHP_PolIIIA_DnaE2"/>
    <property type="match status" value="1"/>
</dbReference>
<dbReference type="RefSeq" id="WP_289960942.1">
    <property type="nucleotide sequence ID" value="NZ_JAUEOZ010000001.1"/>
</dbReference>
<comment type="caution">
    <text evidence="15">The sequence shown here is derived from an EMBL/GenBank/DDBJ whole genome shotgun (WGS) entry which is preliminary data.</text>
</comment>
<dbReference type="InterPro" id="IPR004365">
    <property type="entry name" value="NA-bd_OB_tRNA"/>
</dbReference>
<keyword evidence="7 13" id="KW-0548">Nucleotidyltransferase</keyword>
<dbReference type="Pfam" id="PF02811">
    <property type="entry name" value="PHP"/>
    <property type="match status" value="1"/>
</dbReference>
<gene>
    <name evidence="13" type="primary">dnaE2</name>
    <name evidence="15" type="ORF">QWJ08_05145</name>
</gene>
<comment type="subcellular location">
    <subcellularLocation>
        <location evidence="1 13">Cytoplasm</location>
    </subcellularLocation>
</comment>
<dbReference type="EMBL" id="JAUEOZ010000001">
    <property type="protein sequence ID" value="MDN2480771.1"/>
    <property type="molecule type" value="Genomic_DNA"/>
</dbReference>
<keyword evidence="5 13" id="KW-0963">Cytoplasm</keyword>
<dbReference type="InterPro" id="IPR011708">
    <property type="entry name" value="DNA_pol3_alpha_NTPase_dom"/>
</dbReference>
<sequence length="1023" mass="116141">MSYSELFCQSNFSFLTGASHPEELVIQADFLRYHAIAITDECSVAGVVRAHTAIKQHNLNVKQIVGSLFWLNNECQVVLLCPNRQAYAELCRIITNARRRADKGHYELSEWDLMSARHCLVLWLPQNKSCDNHWVKWLYQHHSTRLWLGIQRHLKSDEGAYIDYCEQLAREWQIPITACGGVLYHSANRLPLQHTLTAIKHSTSIESLGHHLLPNCEQALRSQEKLQRLFKAEWLAETKYIADLCEFQLGDLQYEYPSELVPDGYTAMEHLRVLVKKGEHIRFPEGVPESIRATIDKELDLIEELHYPFFFLTIHDVVMFAKQQGILYQGRGSAANSVVCYCLEITSVDPRQISVLFERFISKERNEPPDIDVDFEHERREEVIQYLYQKYGRERAALAATVISYRFKSAVRDVGKALGINETQLDYFIKNVDRRDRQTGWESQIVQLGLDPSTLKGEQFIALVNEILGFPRHLSQHVGGFVISSGPLYELVPVENAAMQERTVIQWDKDDLESLGLLKVDVLALGMLTAIRKCFSLIEKHYGHRLSIADITRRKDDPDVYQMIQRADTVGVFQIESRAQMSMLPRLKPRTYYDLVIQIAIVRPGPIQGDMVHPFLKRRNGLEPVTYPSEEVKEVLSRTMGVPIFQEQVIKLAMVAAGFSGGEADKLRRAMAAWKKNGDLARFEKKLIDGMKGRGYEESFAQQLFQQICGFGEYGFPESHSASFAVLAYCSAWLKYHYPSTFYTALLNSLPMGFYSPSQLIQDAQRHNINVLPACVNQSTYDHRLDDSSPRGSIRLGLRIIKGLSHEGALEVIKQRPSVGYQHTGQLKHIGINQKDLNALASANAMQSFAHNRFATRWQMMDNLSDLPLFAELNENDTMQPCAPSEVENLLEDYTVTGLSLGEHPITLLDKARALPRFVRMNQLITRPHKSLVTVVGVVTGKQSPGTAGGVTFFTLEDDTGNINVVVWKATARAQKQAYLTAKVLMVKGILEREGEVTHIIAGRLIDVSDKLGKLDSHSREFH</sequence>
<dbReference type="Proteomes" id="UP001169719">
    <property type="component" value="Unassembled WGS sequence"/>
</dbReference>
<feature type="domain" description="Polymerase/histidinol phosphatase N-terminal" evidence="14">
    <location>
        <begin position="4"/>
        <end position="73"/>
    </location>
</feature>
<evidence type="ECO:0000256" key="13">
    <source>
        <dbReference type="HAMAP-Rule" id="MF_01902"/>
    </source>
</evidence>
<dbReference type="InterPro" id="IPR029460">
    <property type="entry name" value="DNAPol_HHH"/>
</dbReference>
<evidence type="ECO:0000256" key="4">
    <source>
        <dbReference type="ARBA" id="ARBA00017273"/>
    </source>
</evidence>
<dbReference type="CDD" id="cd04485">
    <property type="entry name" value="DnaE_OBF"/>
    <property type="match status" value="1"/>
</dbReference>
<evidence type="ECO:0000313" key="15">
    <source>
        <dbReference type="EMBL" id="MDN2480771.1"/>
    </source>
</evidence>
<dbReference type="Gene3D" id="2.40.50.140">
    <property type="entry name" value="Nucleic acid-binding proteins"/>
    <property type="match status" value="1"/>
</dbReference>
<proteinExistence type="inferred from homology"/>
<dbReference type="Pfam" id="PF07733">
    <property type="entry name" value="DNA_pol3_alpha"/>
    <property type="match status" value="1"/>
</dbReference>
<keyword evidence="16" id="KW-1185">Reference proteome</keyword>
<comment type="catalytic activity">
    <reaction evidence="12 13">
        <text>DNA(n) + a 2'-deoxyribonucleoside 5'-triphosphate = DNA(n+1) + diphosphate</text>
        <dbReference type="Rhea" id="RHEA:22508"/>
        <dbReference type="Rhea" id="RHEA-COMP:17339"/>
        <dbReference type="Rhea" id="RHEA-COMP:17340"/>
        <dbReference type="ChEBI" id="CHEBI:33019"/>
        <dbReference type="ChEBI" id="CHEBI:61560"/>
        <dbReference type="ChEBI" id="CHEBI:173112"/>
        <dbReference type="EC" id="2.7.7.7"/>
    </reaction>
</comment>
<name>A0ABT7XYD6_9VIBR</name>
<dbReference type="InterPro" id="IPR003141">
    <property type="entry name" value="Pol/His_phosphatase_N"/>
</dbReference>
<evidence type="ECO:0000256" key="10">
    <source>
        <dbReference type="ARBA" id="ARBA00022932"/>
    </source>
</evidence>
<dbReference type="GO" id="GO:0003887">
    <property type="term" value="F:DNA-directed DNA polymerase activity"/>
    <property type="evidence" value="ECO:0007669"/>
    <property type="project" value="UniProtKB-EC"/>
</dbReference>
<keyword evidence="9 13" id="KW-0227">DNA damage</keyword>
<protein>
    <recommendedName>
        <fullName evidence="4 13">Error-prone DNA polymerase</fullName>
        <ecNumber evidence="3 13">2.7.7.7</ecNumber>
    </recommendedName>
</protein>